<feature type="compositionally biased region" description="Low complexity" evidence="6">
    <location>
        <begin position="129"/>
        <end position="162"/>
    </location>
</feature>
<evidence type="ECO:0000256" key="2">
    <source>
        <dbReference type="ARBA" id="ARBA00009544"/>
    </source>
</evidence>
<feature type="region of interest" description="Disordered" evidence="6">
    <location>
        <begin position="108"/>
        <end position="228"/>
    </location>
</feature>
<keyword evidence="9" id="KW-1185">Reference proteome</keyword>
<dbReference type="GO" id="GO:0052040">
    <property type="term" value="P:symbiont-mediated perturbation of host programmed cell death"/>
    <property type="evidence" value="ECO:0007669"/>
    <property type="project" value="UniProtKB-KW"/>
</dbReference>
<dbReference type="GO" id="GO:0005576">
    <property type="term" value="C:extracellular region"/>
    <property type="evidence" value="ECO:0007669"/>
    <property type="project" value="UniProtKB-SubCell"/>
</dbReference>
<keyword evidence="7" id="KW-0732">Signal</keyword>
<feature type="compositionally biased region" description="Low complexity" evidence="6">
    <location>
        <begin position="195"/>
        <end position="211"/>
    </location>
</feature>
<comment type="subcellular location">
    <subcellularLocation>
        <location evidence="1">Secreted</location>
    </subcellularLocation>
</comment>
<feature type="compositionally biased region" description="Polar residues" evidence="6">
    <location>
        <begin position="170"/>
        <end position="180"/>
    </location>
</feature>
<keyword evidence="5" id="KW-1015">Disulfide bond</keyword>
<feature type="chain" id="PRO_5035461551" description="Elicitin" evidence="7">
    <location>
        <begin position="21"/>
        <end position="228"/>
    </location>
</feature>
<dbReference type="Pfam" id="PF00964">
    <property type="entry name" value="Elicitin"/>
    <property type="match status" value="1"/>
</dbReference>
<organism evidence="8 9">
    <name type="scientific">Pythium oligandrum</name>
    <name type="common">Mycoparasitic fungus</name>
    <dbReference type="NCBI Taxonomy" id="41045"/>
    <lineage>
        <taxon>Eukaryota</taxon>
        <taxon>Sar</taxon>
        <taxon>Stramenopiles</taxon>
        <taxon>Oomycota</taxon>
        <taxon>Peronosporomycetes</taxon>
        <taxon>Pythiales</taxon>
        <taxon>Pythiaceae</taxon>
        <taxon>Pythium</taxon>
    </lineage>
</organism>
<evidence type="ECO:0000256" key="1">
    <source>
        <dbReference type="ARBA" id="ARBA00004613"/>
    </source>
</evidence>
<evidence type="ECO:0000313" key="8">
    <source>
        <dbReference type="EMBL" id="TMW57925.1"/>
    </source>
</evidence>
<dbReference type="Proteomes" id="UP000794436">
    <property type="component" value="Unassembled WGS sequence"/>
</dbReference>
<dbReference type="Gene3D" id="1.10.239.10">
    <property type="entry name" value="Elicitin domain"/>
    <property type="match status" value="1"/>
</dbReference>
<keyword evidence="3" id="KW-0964">Secreted</keyword>
<evidence type="ECO:0000256" key="3">
    <source>
        <dbReference type="ARBA" id="ARBA00022525"/>
    </source>
</evidence>
<proteinExistence type="inferred from homology"/>
<evidence type="ECO:0008006" key="10">
    <source>
        <dbReference type="Google" id="ProtNLM"/>
    </source>
</evidence>
<dbReference type="EMBL" id="SPLM01000113">
    <property type="protein sequence ID" value="TMW57925.1"/>
    <property type="molecule type" value="Genomic_DNA"/>
</dbReference>
<feature type="compositionally biased region" description="Pro residues" evidence="6">
    <location>
        <begin position="118"/>
        <end position="128"/>
    </location>
</feature>
<name>A0A8K1C7L9_PYTOL</name>
<dbReference type="SUPFAM" id="SSF48647">
    <property type="entry name" value="Fungal elicitin"/>
    <property type="match status" value="1"/>
</dbReference>
<evidence type="ECO:0000256" key="4">
    <source>
        <dbReference type="ARBA" id="ARBA00022978"/>
    </source>
</evidence>
<comment type="caution">
    <text evidence="8">The sequence shown here is derived from an EMBL/GenBank/DDBJ whole genome shotgun (WGS) entry which is preliminary data.</text>
</comment>
<reference evidence="8" key="1">
    <citation type="submission" date="2019-03" db="EMBL/GenBank/DDBJ databases">
        <title>Long read genome sequence of the mycoparasitic Pythium oligandrum ATCC 38472 isolated from sugarbeet rhizosphere.</title>
        <authorList>
            <person name="Gaulin E."/>
        </authorList>
    </citation>
    <scope>NUCLEOTIDE SEQUENCE</scope>
    <source>
        <strain evidence="8">ATCC 38472_TT</strain>
    </source>
</reference>
<dbReference type="InterPro" id="IPR002200">
    <property type="entry name" value="Elicitin"/>
</dbReference>
<comment type="similarity">
    <text evidence="2">Belongs to the elicitin family.</text>
</comment>
<dbReference type="InterPro" id="IPR036470">
    <property type="entry name" value="Elicitin_sf"/>
</dbReference>
<gene>
    <name evidence="8" type="ORF">Poli38472_013399</name>
</gene>
<evidence type="ECO:0000256" key="5">
    <source>
        <dbReference type="ARBA" id="ARBA00023157"/>
    </source>
</evidence>
<keyword evidence="4" id="KW-0928">Hypersensitive response elicitation</keyword>
<feature type="signal peptide" evidence="7">
    <location>
        <begin position="1"/>
        <end position="20"/>
    </location>
</feature>
<evidence type="ECO:0000313" key="9">
    <source>
        <dbReference type="Proteomes" id="UP000794436"/>
    </source>
</evidence>
<evidence type="ECO:0000256" key="6">
    <source>
        <dbReference type="SAM" id="MobiDB-lite"/>
    </source>
</evidence>
<sequence>MKTSAILGGVFSALASVGSTQTMSQCADVFVNLVKVADQAGCSEDSGFDLMVFNKPSAADIQSVCEIESCRKMVIDILTIGIPHCYLPWAPSVQFVNEFVVPTYMCTPTTPVKTRAPSPTPTVTPTPEPTTSTPAETKTPEPTSPETQTPETQAPETEVPVTSAPETKAPVTQSPGSTGPETKAPVTTAPETKAPEASSPAPVPSVEATSPPQKPTSPSLTPAHSLCV</sequence>
<protein>
    <recommendedName>
        <fullName evidence="10">Elicitin</fullName>
    </recommendedName>
</protein>
<evidence type="ECO:0000256" key="7">
    <source>
        <dbReference type="SAM" id="SignalP"/>
    </source>
</evidence>
<dbReference type="AlphaFoldDB" id="A0A8K1C7L9"/>
<accession>A0A8K1C7L9</accession>